<dbReference type="Proteomes" id="UP000198914">
    <property type="component" value="Unassembled WGS sequence"/>
</dbReference>
<dbReference type="InterPro" id="IPR052164">
    <property type="entry name" value="Anthracycline_SecMetBiosynth"/>
</dbReference>
<sequence length="123" mass="13063">MSLPQNAVVWTELPVTDLDRSRAFYGAVLKDELTIEEGAPNPIWNLPCADPKTAVAGHIYEGKPAPKETGPTVHLAVSGGLDDAMERVRANGGDVVSGVITIPAGRFFFGHDPDGNSIGFFES</sequence>
<feature type="domain" description="VOC" evidence="1">
    <location>
        <begin position="7"/>
        <end position="123"/>
    </location>
</feature>
<evidence type="ECO:0000313" key="3">
    <source>
        <dbReference type="Proteomes" id="UP000198914"/>
    </source>
</evidence>
<dbReference type="STRING" id="1244108.SAMN05444004_11077"/>
<dbReference type="PANTHER" id="PTHR33993">
    <property type="entry name" value="GLYOXALASE-RELATED"/>
    <property type="match status" value="1"/>
</dbReference>
<dbReference type="CDD" id="cd07247">
    <property type="entry name" value="SgaA_N_like"/>
    <property type="match status" value="1"/>
</dbReference>
<dbReference type="SUPFAM" id="SSF54593">
    <property type="entry name" value="Glyoxalase/Bleomycin resistance protein/Dihydroxybiphenyl dioxygenase"/>
    <property type="match status" value="1"/>
</dbReference>
<proteinExistence type="predicted"/>
<keyword evidence="3" id="KW-1185">Reference proteome</keyword>
<dbReference type="PROSITE" id="PS51819">
    <property type="entry name" value="VOC"/>
    <property type="match status" value="1"/>
</dbReference>
<dbReference type="Pfam" id="PF00903">
    <property type="entry name" value="Glyoxalase"/>
    <property type="match status" value="1"/>
</dbReference>
<gene>
    <name evidence="2" type="ORF">SAMN05444004_11077</name>
</gene>
<dbReference type="OrthoDB" id="9793039at2"/>
<protein>
    <recommendedName>
        <fullName evidence="1">VOC domain-containing protein</fullName>
    </recommendedName>
</protein>
<dbReference type="Gene3D" id="3.10.180.10">
    <property type="entry name" value="2,3-Dihydroxybiphenyl 1,2-Dioxygenase, domain 1"/>
    <property type="match status" value="1"/>
</dbReference>
<accession>A0A1H3S1Y8</accession>
<evidence type="ECO:0000313" key="2">
    <source>
        <dbReference type="EMBL" id="SDZ31860.1"/>
    </source>
</evidence>
<dbReference type="AlphaFoldDB" id="A0A1H3S1Y8"/>
<dbReference type="InterPro" id="IPR004360">
    <property type="entry name" value="Glyas_Fos-R_dOase_dom"/>
</dbReference>
<name>A0A1H3S1Y8_9RHOB</name>
<reference evidence="3" key="1">
    <citation type="submission" date="2016-10" db="EMBL/GenBank/DDBJ databases">
        <authorList>
            <person name="Varghese N."/>
            <person name="Submissions S."/>
        </authorList>
    </citation>
    <scope>NUCLEOTIDE SEQUENCE [LARGE SCALE GENOMIC DNA]</scope>
    <source>
        <strain evidence="3">DSM 100420</strain>
    </source>
</reference>
<dbReference type="InterPro" id="IPR037523">
    <property type="entry name" value="VOC_core"/>
</dbReference>
<evidence type="ECO:0000259" key="1">
    <source>
        <dbReference type="PROSITE" id="PS51819"/>
    </source>
</evidence>
<dbReference type="RefSeq" id="WP_092646228.1">
    <property type="nucleotide sequence ID" value="NZ_FNPX01000010.1"/>
</dbReference>
<dbReference type="EMBL" id="FNPX01000010">
    <property type="protein sequence ID" value="SDZ31860.1"/>
    <property type="molecule type" value="Genomic_DNA"/>
</dbReference>
<dbReference type="InterPro" id="IPR029068">
    <property type="entry name" value="Glyas_Bleomycin-R_OHBP_Dase"/>
</dbReference>
<organism evidence="2 3">
    <name type="scientific">Jannaschia faecimaris</name>
    <dbReference type="NCBI Taxonomy" id="1244108"/>
    <lineage>
        <taxon>Bacteria</taxon>
        <taxon>Pseudomonadati</taxon>
        <taxon>Pseudomonadota</taxon>
        <taxon>Alphaproteobacteria</taxon>
        <taxon>Rhodobacterales</taxon>
        <taxon>Roseobacteraceae</taxon>
        <taxon>Jannaschia</taxon>
    </lineage>
</organism>